<dbReference type="InterPro" id="IPR000073">
    <property type="entry name" value="AB_hydrolase_1"/>
</dbReference>
<dbReference type="PANTHER" id="PTHR37017">
    <property type="entry name" value="AB HYDROLASE-1 DOMAIN-CONTAINING PROTEIN-RELATED"/>
    <property type="match status" value="1"/>
</dbReference>
<feature type="chain" id="PRO_5013238181" description="AB hydrolase-1 domain-containing protein" evidence="1">
    <location>
        <begin position="26"/>
        <end position="258"/>
    </location>
</feature>
<keyword evidence="4" id="KW-1185">Reference proteome</keyword>
<dbReference type="Pfam" id="PF12697">
    <property type="entry name" value="Abhydrolase_6"/>
    <property type="match status" value="1"/>
</dbReference>
<protein>
    <recommendedName>
        <fullName evidence="2">AB hydrolase-1 domain-containing protein</fullName>
    </recommendedName>
</protein>
<reference evidence="3 4" key="1">
    <citation type="submission" date="2017-05" db="EMBL/GenBank/DDBJ databases">
        <title>Complete and WGS of Bordetella genogroups.</title>
        <authorList>
            <person name="Spilker T."/>
            <person name="LiPuma J."/>
        </authorList>
    </citation>
    <scope>NUCLEOTIDE SEQUENCE [LARGE SCALE GENOMIC DNA]</scope>
    <source>
        <strain evidence="3 4">AU10456</strain>
    </source>
</reference>
<dbReference type="InterPro" id="IPR052897">
    <property type="entry name" value="Sec-Metab_Biosynth_Hydrolase"/>
</dbReference>
<evidence type="ECO:0000259" key="2">
    <source>
        <dbReference type="Pfam" id="PF12697"/>
    </source>
</evidence>
<keyword evidence="1" id="KW-0732">Signal</keyword>
<comment type="caution">
    <text evidence="3">The sequence shown here is derived from an EMBL/GenBank/DDBJ whole genome shotgun (WGS) entry which is preliminary data.</text>
</comment>
<feature type="domain" description="AB hydrolase-1" evidence="2">
    <location>
        <begin position="36"/>
        <end position="248"/>
    </location>
</feature>
<dbReference type="AlphaFoldDB" id="A0A261TR76"/>
<dbReference type="Gene3D" id="3.40.50.1820">
    <property type="entry name" value="alpha/beta hydrolase"/>
    <property type="match status" value="1"/>
</dbReference>
<dbReference type="OrthoDB" id="9112061at2"/>
<organism evidence="3 4">
    <name type="scientific">Bordetella genomosp. 5</name>
    <dbReference type="NCBI Taxonomy" id="1395608"/>
    <lineage>
        <taxon>Bacteria</taxon>
        <taxon>Pseudomonadati</taxon>
        <taxon>Pseudomonadota</taxon>
        <taxon>Betaproteobacteria</taxon>
        <taxon>Burkholderiales</taxon>
        <taxon>Alcaligenaceae</taxon>
        <taxon>Bordetella</taxon>
    </lineage>
</organism>
<dbReference type="PANTHER" id="PTHR37017:SF11">
    <property type="entry name" value="ESTERASE_LIPASE_THIOESTERASE DOMAIN-CONTAINING PROTEIN"/>
    <property type="match status" value="1"/>
</dbReference>
<dbReference type="SUPFAM" id="SSF53474">
    <property type="entry name" value="alpha/beta-Hydrolases"/>
    <property type="match status" value="1"/>
</dbReference>
<proteinExistence type="predicted"/>
<gene>
    <name evidence="3" type="ORF">CAL25_11550</name>
</gene>
<dbReference type="EMBL" id="NEVP01000006">
    <property type="protein sequence ID" value="OZI52119.1"/>
    <property type="molecule type" value="Genomic_DNA"/>
</dbReference>
<name>A0A261TR76_9BORD</name>
<sequence length="258" mass="26422">MKRHLIAASFVAAGLLGGLVQPAFAQSSGASARPSVVIVHGAFADGSDWAKVVARLQAKGVQVTAVQNPLESLAGDVAAADRAIDNQPGKVVLVGHSWGGTVITEAGKHDKVASLVYVAAFAPDAGQSVASVTKGQPAAPGNDSIGADSHGWLSLSPAGLARDFAQDVPAEQARVMAATQGPIKASAFGEPVSTAAWKTKPSWFIVANQDRMILPALQRSMAQKIGAKVTEVSSSHVPQQSRPDDVAKVILDAVASVK</sequence>
<accession>A0A261TR76</accession>
<evidence type="ECO:0000256" key="1">
    <source>
        <dbReference type="SAM" id="SignalP"/>
    </source>
</evidence>
<evidence type="ECO:0000313" key="4">
    <source>
        <dbReference type="Proteomes" id="UP000216913"/>
    </source>
</evidence>
<dbReference type="InterPro" id="IPR029058">
    <property type="entry name" value="AB_hydrolase_fold"/>
</dbReference>
<evidence type="ECO:0000313" key="3">
    <source>
        <dbReference type="EMBL" id="OZI52119.1"/>
    </source>
</evidence>
<feature type="signal peptide" evidence="1">
    <location>
        <begin position="1"/>
        <end position="25"/>
    </location>
</feature>
<dbReference type="RefSeq" id="WP_094800077.1">
    <property type="nucleotide sequence ID" value="NZ_NEVP01000006.1"/>
</dbReference>
<dbReference type="Proteomes" id="UP000216913">
    <property type="component" value="Unassembled WGS sequence"/>
</dbReference>